<dbReference type="EMBL" id="JAUSUT010000001">
    <property type="protein sequence ID" value="MDQ0382437.1"/>
    <property type="molecule type" value="Genomic_DNA"/>
</dbReference>
<evidence type="ECO:0000313" key="2">
    <source>
        <dbReference type="Proteomes" id="UP001229651"/>
    </source>
</evidence>
<sequence>MTATTSDSDANFVAFIPAGGWRVEIIGTNGERWDEPLVGWGLTRSGHAVAFTGGPEGFAEEVPDLSNKTRVYHPDATHYGPFASGEVA</sequence>
<keyword evidence="2" id="KW-1185">Reference proteome</keyword>
<reference evidence="1 2" key="1">
    <citation type="submission" date="2023-07" db="EMBL/GenBank/DDBJ databases">
        <title>Sequencing the genomes of 1000 actinobacteria strains.</title>
        <authorList>
            <person name="Klenk H.-P."/>
        </authorList>
    </citation>
    <scope>NUCLEOTIDE SEQUENCE [LARGE SCALE GENOMIC DNA]</scope>
    <source>
        <strain evidence="1 2">DSM 45805</strain>
    </source>
</reference>
<accession>A0ABU0F4G4</accession>
<proteinExistence type="predicted"/>
<gene>
    <name evidence="1" type="ORF">FB470_006431</name>
</gene>
<name>A0ABU0F4G4_9PSEU</name>
<dbReference type="RefSeq" id="WP_306997626.1">
    <property type="nucleotide sequence ID" value="NZ_JAUSUT010000001.1"/>
</dbReference>
<evidence type="ECO:0000313" key="1">
    <source>
        <dbReference type="EMBL" id="MDQ0382437.1"/>
    </source>
</evidence>
<dbReference type="Proteomes" id="UP001229651">
    <property type="component" value="Unassembled WGS sequence"/>
</dbReference>
<organism evidence="1 2">
    <name type="scientific">Amycolatopsis thermophila</name>
    <dbReference type="NCBI Taxonomy" id="206084"/>
    <lineage>
        <taxon>Bacteria</taxon>
        <taxon>Bacillati</taxon>
        <taxon>Actinomycetota</taxon>
        <taxon>Actinomycetes</taxon>
        <taxon>Pseudonocardiales</taxon>
        <taxon>Pseudonocardiaceae</taxon>
        <taxon>Amycolatopsis</taxon>
    </lineage>
</organism>
<comment type="caution">
    <text evidence="1">The sequence shown here is derived from an EMBL/GenBank/DDBJ whole genome shotgun (WGS) entry which is preliminary data.</text>
</comment>
<protein>
    <submittedName>
        <fullName evidence="1">Uncharacterized protein</fullName>
    </submittedName>
</protein>